<comment type="subcellular location">
    <subcellularLocation>
        <location evidence="1">Nucleus</location>
    </subcellularLocation>
</comment>
<name>A0A6G1HQY3_9PEZI</name>
<dbReference type="GO" id="GO:0006368">
    <property type="term" value="P:transcription elongation by RNA polymerase II"/>
    <property type="evidence" value="ECO:0007669"/>
    <property type="project" value="InterPro"/>
</dbReference>
<dbReference type="GO" id="GO:0016593">
    <property type="term" value="C:Cdc73/Paf1 complex"/>
    <property type="evidence" value="ECO:0007669"/>
    <property type="project" value="InterPro"/>
</dbReference>
<gene>
    <name evidence="5" type="ORF">EJ06DRAFT_513248</name>
</gene>
<evidence type="ECO:0000256" key="1">
    <source>
        <dbReference type="ARBA" id="ARBA00004123"/>
    </source>
</evidence>
<dbReference type="OrthoDB" id="10260285at2759"/>
<sequence>MASAQKPVHQDYIARVRYSNAVPPPALPPKTLDIPSLGLAGGLYTSAGYASRLAREQPLTIVANSEMGMPIDLVGLPGVFDGNESAILETSGPLDPKDRALVRPLSTLGKPLSTNANVSFLRRTEYITSAASSRSAPTSNILRMNGSGSDTQRKRRRVEQRDDPLSILRNITKGFNVAYPHDAYTGQDSEEGIRGAEIQYEEKDAWARPKHPSRPGLEVLDAYPILPDLEAFPDVGHYMVIRFGNNPGSSKIYDPRIDVAVLRPLERTQEQATKYAQQLAAAKADPKLMKPCPETNFDAYLPSSDAVGTIKRKFGTPGAPNDGDYEDGYDYINPDTGKQSFRYNHLRKYETSQQVGDPDDCWNESVALVMCDGAPATEENLRTKPLQKAAYIYPIVQRTTIRPARPKVANTMMGGSQQREGDESKIDFMEVTISDPDETVKGLTNSWVSKLDPLAAEADADGDADGDTEA</sequence>
<dbReference type="Proteomes" id="UP000799640">
    <property type="component" value="Unassembled WGS sequence"/>
</dbReference>
<accession>A0A6G1HQY3</accession>
<reference evidence="5" key="1">
    <citation type="journal article" date="2020" name="Stud. Mycol.">
        <title>101 Dothideomycetes genomes: a test case for predicting lifestyles and emergence of pathogens.</title>
        <authorList>
            <person name="Haridas S."/>
            <person name="Albert R."/>
            <person name="Binder M."/>
            <person name="Bloem J."/>
            <person name="Labutti K."/>
            <person name="Salamov A."/>
            <person name="Andreopoulos B."/>
            <person name="Baker S."/>
            <person name="Barry K."/>
            <person name="Bills G."/>
            <person name="Bluhm B."/>
            <person name="Cannon C."/>
            <person name="Castanera R."/>
            <person name="Culley D."/>
            <person name="Daum C."/>
            <person name="Ezra D."/>
            <person name="Gonzalez J."/>
            <person name="Henrissat B."/>
            <person name="Kuo A."/>
            <person name="Liang C."/>
            <person name="Lipzen A."/>
            <person name="Lutzoni F."/>
            <person name="Magnuson J."/>
            <person name="Mondo S."/>
            <person name="Nolan M."/>
            <person name="Ohm R."/>
            <person name="Pangilinan J."/>
            <person name="Park H.-J."/>
            <person name="Ramirez L."/>
            <person name="Alfaro M."/>
            <person name="Sun H."/>
            <person name="Tritt A."/>
            <person name="Yoshinaga Y."/>
            <person name="Zwiers L.-H."/>
            <person name="Turgeon B."/>
            <person name="Goodwin S."/>
            <person name="Spatafora J."/>
            <person name="Crous P."/>
            <person name="Grigoriev I."/>
        </authorList>
    </citation>
    <scope>NUCLEOTIDE SEQUENCE</scope>
    <source>
        <strain evidence="5">CBS 262.69</strain>
    </source>
</reference>
<organism evidence="5 6">
    <name type="scientific">Trichodelitschia bisporula</name>
    <dbReference type="NCBI Taxonomy" id="703511"/>
    <lineage>
        <taxon>Eukaryota</taxon>
        <taxon>Fungi</taxon>
        <taxon>Dikarya</taxon>
        <taxon>Ascomycota</taxon>
        <taxon>Pezizomycotina</taxon>
        <taxon>Dothideomycetes</taxon>
        <taxon>Dothideomycetes incertae sedis</taxon>
        <taxon>Phaeotrichales</taxon>
        <taxon>Phaeotrichaceae</taxon>
        <taxon>Trichodelitschia</taxon>
    </lineage>
</organism>
<evidence type="ECO:0000256" key="4">
    <source>
        <dbReference type="SAM" id="MobiDB-lite"/>
    </source>
</evidence>
<evidence type="ECO:0000256" key="3">
    <source>
        <dbReference type="ARBA" id="ARBA00023242"/>
    </source>
</evidence>
<protein>
    <submittedName>
        <fullName evidence="5">Paf1-domain-containing protein</fullName>
    </submittedName>
</protein>
<keyword evidence="3" id="KW-0539">Nucleus</keyword>
<keyword evidence="6" id="KW-1185">Reference proteome</keyword>
<evidence type="ECO:0000313" key="6">
    <source>
        <dbReference type="Proteomes" id="UP000799640"/>
    </source>
</evidence>
<evidence type="ECO:0000313" key="5">
    <source>
        <dbReference type="EMBL" id="KAF2398311.1"/>
    </source>
</evidence>
<feature type="region of interest" description="Disordered" evidence="4">
    <location>
        <begin position="138"/>
        <end position="161"/>
    </location>
</feature>
<dbReference type="GO" id="GO:0000993">
    <property type="term" value="F:RNA polymerase II complex binding"/>
    <property type="evidence" value="ECO:0007669"/>
    <property type="project" value="TreeGrafter"/>
</dbReference>
<dbReference type="InterPro" id="IPR007133">
    <property type="entry name" value="RNA_pol_II-assoc_Paf1"/>
</dbReference>
<proteinExistence type="inferred from homology"/>
<dbReference type="Pfam" id="PF03985">
    <property type="entry name" value="Paf1"/>
    <property type="match status" value="1"/>
</dbReference>
<dbReference type="EMBL" id="ML996700">
    <property type="protein sequence ID" value="KAF2398311.1"/>
    <property type="molecule type" value="Genomic_DNA"/>
</dbReference>
<feature type="compositionally biased region" description="Polar residues" evidence="4">
    <location>
        <begin position="138"/>
        <end position="150"/>
    </location>
</feature>
<dbReference type="PANTHER" id="PTHR23188:SF12">
    <property type="entry name" value="RNA POLYMERASE II-ASSOCIATED FACTOR 1 HOMOLOG"/>
    <property type="match status" value="1"/>
</dbReference>
<comment type="similarity">
    <text evidence="2">Belongs to the PAF1 family.</text>
</comment>
<dbReference type="PANTHER" id="PTHR23188">
    <property type="entry name" value="RNA POLYMERASE II-ASSOCIATED FACTOR 1 HOMOLOG"/>
    <property type="match status" value="1"/>
</dbReference>
<evidence type="ECO:0000256" key="2">
    <source>
        <dbReference type="ARBA" id="ARBA00007560"/>
    </source>
</evidence>
<dbReference type="GO" id="GO:0003682">
    <property type="term" value="F:chromatin binding"/>
    <property type="evidence" value="ECO:0007669"/>
    <property type="project" value="TreeGrafter"/>
</dbReference>
<dbReference type="AlphaFoldDB" id="A0A6G1HQY3"/>